<dbReference type="InterPro" id="IPR010207">
    <property type="entry name" value="Elect_transpt_cplx_RnfB/RsxB"/>
</dbReference>
<evidence type="ECO:0000256" key="3">
    <source>
        <dbReference type="ARBA" id="ARBA00022485"/>
    </source>
</evidence>
<dbReference type="NCBIfam" id="NF005415">
    <property type="entry name" value="PRK06991.1"/>
    <property type="match status" value="1"/>
</dbReference>
<evidence type="ECO:0000256" key="4">
    <source>
        <dbReference type="ARBA" id="ARBA00022519"/>
    </source>
</evidence>
<dbReference type="InterPro" id="IPR017896">
    <property type="entry name" value="4Fe4S_Fe-S-bd"/>
</dbReference>
<keyword evidence="15" id="KW-1185">Reference proteome</keyword>
<evidence type="ECO:0000256" key="6">
    <source>
        <dbReference type="ARBA" id="ARBA00022737"/>
    </source>
</evidence>
<keyword evidence="1" id="KW-0813">Transport</keyword>
<dbReference type="PROSITE" id="PS51379">
    <property type="entry name" value="4FE4S_FER_2"/>
    <property type="match status" value="2"/>
</dbReference>
<feature type="domain" description="4Fe-4S ferredoxin-type" evidence="12">
    <location>
        <begin position="105"/>
        <end position="134"/>
    </location>
</feature>
<keyword evidence="6" id="KW-0677">Repeat</keyword>
<dbReference type="InterPro" id="IPR007202">
    <property type="entry name" value="4Fe-4S_dom"/>
</dbReference>
<organism evidence="14 15">
    <name type="scientific">Azohydromonas caseinilytica</name>
    <dbReference type="NCBI Taxonomy" id="2728836"/>
    <lineage>
        <taxon>Bacteria</taxon>
        <taxon>Pseudomonadati</taxon>
        <taxon>Pseudomonadota</taxon>
        <taxon>Betaproteobacteria</taxon>
        <taxon>Burkholderiales</taxon>
        <taxon>Sphaerotilaceae</taxon>
        <taxon>Azohydromonas</taxon>
    </lineage>
</organism>
<dbReference type="InterPro" id="IPR050294">
    <property type="entry name" value="RnfB_subfamily"/>
</dbReference>
<evidence type="ECO:0000256" key="9">
    <source>
        <dbReference type="ARBA" id="ARBA00023004"/>
    </source>
</evidence>
<evidence type="ECO:0000256" key="7">
    <source>
        <dbReference type="ARBA" id="ARBA00022967"/>
    </source>
</evidence>
<dbReference type="Gene3D" id="3.30.70.20">
    <property type="match status" value="1"/>
</dbReference>
<keyword evidence="4" id="KW-0997">Cell inner membrane</keyword>
<evidence type="ECO:0000313" key="15">
    <source>
        <dbReference type="Proteomes" id="UP000574067"/>
    </source>
</evidence>
<evidence type="ECO:0000313" key="14">
    <source>
        <dbReference type="EMBL" id="NML14633.1"/>
    </source>
</evidence>
<dbReference type="EMBL" id="JABBFW010000003">
    <property type="protein sequence ID" value="NML14633.1"/>
    <property type="molecule type" value="Genomic_DNA"/>
</dbReference>
<dbReference type="Pfam" id="PF14697">
    <property type="entry name" value="Fer4_21"/>
    <property type="match status" value="1"/>
</dbReference>
<evidence type="ECO:0000259" key="13">
    <source>
        <dbReference type="PROSITE" id="PS51656"/>
    </source>
</evidence>
<evidence type="ECO:0000256" key="2">
    <source>
        <dbReference type="ARBA" id="ARBA00022475"/>
    </source>
</evidence>
<dbReference type="Gene3D" id="1.10.15.40">
    <property type="entry name" value="Electron transport complex subunit B, putative Fe-S cluster"/>
    <property type="match status" value="1"/>
</dbReference>
<proteinExistence type="predicted"/>
<feature type="domain" description="4Fe-4S ferredoxin-type" evidence="12">
    <location>
        <begin position="75"/>
        <end position="104"/>
    </location>
</feature>
<keyword evidence="7" id="KW-1278">Translocase</keyword>
<dbReference type="GO" id="GO:0051539">
    <property type="term" value="F:4 iron, 4 sulfur cluster binding"/>
    <property type="evidence" value="ECO:0007669"/>
    <property type="project" value="UniProtKB-KW"/>
</dbReference>
<dbReference type="SUPFAM" id="SSF54862">
    <property type="entry name" value="4Fe-4S ferredoxins"/>
    <property type="match status" value="1"/>
</dbReference>
<dbReference type="GO" id="GO:0046872">
    <property type="term" value="F:metal ion binding"/>
    <property type="evidence" value="ECO:0007669"/>
    <property type="project" value="UniProtKB-KW"/>
</dbReference>
<evidence type="ECO:0000259" key="12">
    <source>
        <dbReference type="PROSITE" id="PS51379"/>
    </source>
</evidence>
<keyword evidence="8" id="KW-0249">Electron transport</keyword>
<reference evidence="14 15" key="1">
    <citation type="submission" date="2020-04" db="EMBL/GenBank/DDBJ databases">
        <title>Azohydromonas sp. isolated from soil.</title>
        <authorList>
            <person name="Dahal R.H."/>
        </authorList>
    </citation>
    <scope>NUCLEOTIDE SEQUENCE [LARGE SCALE GENOMIC DNA]</scope>
    <source>
        <strain evidence="14 15">G-1-1-14</strain>
    </source>
</reference>
<keyword evidence="5" id="KW-0479">Metal-binding</keyword>
<comment type="caution">
    <text evidence="14">The sequence shown here is derived from an EMBL/GenBank/DDBJ whole genome shotgun (WGS) entry which is preliminary data.</text>
</comment>
<dbReference type="PANTHER" id="PTHR42859:SF3">
    <property type="entry name" value="ION-TRANSLOCATING OXIDOREDUCTASE COMPLEX SUBUNIT B"/>
    <property type="match status" value="1"/>
</dbReference>
<dbReference type="AlphaFoldDB" id="A0A848F8H0"/>
<evidence type="ECO:0000256" key="11">
    <source>
        <dbReference type="ARBA" id="ARBA00023136"/>
    </source>
</evidence>
<keyword evidence="3" id="KW-0004">4Fe-4S</keyword>
<gene>
    <name evidence="14" type="primary">rsxB</name>
    <name evidence="14" type="ORF">HHL10_06535</name>
</gene>
<name>A0A848F8H0_9BURK</name>
<feature type="domain" description="4Fe-4S" evidence="13">
    <location>
        <begin position="1"/>
        <end position="59"/>
    </location>
</feature>
<dbReference type="PROSITE" id="PS00198">
    <property type="entry name" value="4FE4S_FER_1"/>
    <property type="match status" value="1"/>
</dbReference>
<keyword evidence="10" id="KW-0411">Iron-sulfur</keyword>
<evidence type="ECO:0000256" key="5">
    <source>
        <dbReference type="ARBA" id="ARBA00022723"/>
    </source>
</evidence>
<dbReference type="GO" id="GO:0009055">
    <property type="term" value="F:electron transfer activity"/>
    <property type="evidence" value="ECO:0007669"/>
    <property type="project" value="InterPro"/>
</dbReference>
<evidence type="ECO:0000256" key="1">
    <source>
        <dbReference type="ARBA" id="ARBA00022448"/>
    </source>
</evidence>
<evidence type="ECO:0000256" key="8">
    <source>
        <dbReference type="ARBA" id="ARBA00022982"/>
    </source>
</evidence>
<keyword evidence="9" id="KW-0408">Iron</keyword>
<dbReference type="Gene3D" id="3.30.70.3270">
    <property type="match status" value="1"/>
</dbReference>
<evidence type="ECO:0000256" key="10">
    <source>
        <dbReference type="ARBA" id="ARBA00023014"/>
    </source>
</evidence>
<dbReference type="NCBIfam" id="TIGR01944">
    <property type="entry name" value="rnfB"/>
    <property type="match status" value="1"/>
</dbReference>
<dbReference type="Proteomes" id="UP000574067">
    <property type="component" value="Unassembled WGS sequence"/>
</dbReference>
<keyword evidence="11" id="KW-0472">Membrane</keyword>
<accession>A0A848F8H0</accession>
<dbReference type="InterPro" id="IPR017900">
    <property type="entry name" value="4Fe4S_Fe_S_CS"/>
</dbReference>
<protein>
    <submittedName>
        <fullName evidence="14">Electron transport complex subunit RsxB</fullName>
    </submittedName>
</protein>
<sequence length="218" mass="23175">MQGLAAAIDAALPQTQCTRCGYADCRAYAQAVAEGTAAIDRCPPGGAEGVRRLAELTGQAPRPLDAACGSEGPRQVAFIDEAWCIGCTLCIKACPVDCIAGATKRMHTVIESECTGCALCLLACPVDCIVMEPVTTATGWAAWSPAQAEHARRRYAAHRARLAQAEEDTRERLIARAELKLADLPAHSQHQDPATLDKKRAVIEAALARARAQRASRV</sequence>
<dbReference type="PROSITE" id="PS51656">
    <property type="entry name" value="4FE4S"/>
    <property type="match status" value="1"/>
</dbReference>
<dbReference type="Pfam" id="PF04060">
    <property type="entry name" value="FeS"/>
    <property type="match status" value="1"/>
</dbReference>
<keyword evidence="2" id="KW-1003">Cell membrane</keyword>
<dbReference type="PANTHER" id="PTHR42859">
    <property type="entry name" value="OXIDOREDUCTASE"/>
    <property type="match status" value="1"/>
</dbReference>